<evidence type="ECO:0000313" key="1">
    <source>
        <dbReference type="EMBL" id="TMP38170.1"/>
    </source>
</evidence>
<accession>A0A5S3X1P7</accession>
<dbReference type="Gene3D" id="1.25.10.10">
    <property type="entry name" value="Leucine-rich Repeat Variant"/>
    <property type="match status" value="1"/>
</dbReference>
<proteinExistence type="predicted"/>
<evidence type="ECO:0000313" key="2">
    <source>
        <dbReference type="Proteomes" id="UP000306719"/>
    </source>
</evidence>
<name>A0A5S3X1P7_9GAMM</name>
<evidence type="ECO:0008006" key="3">
    <source>
        <dbReference type="Google" id="ProtNLM"/>
    </source>
</evidence>
<organism evidence="1 2">
    <name type="scientific">Pseudoalteromonas rubra</name>
    <dbReference type="NCBI Taxonomy" id="43658"/>
    <lineage>
        <taxon>Bacteria</taxon>
        <taxon>Pseudomonadati</taxon>
        <taxon>Pseudomonadota</taxon>
        <taxon>Gammaproteobacteria</taxon>
        <taxon>Alteromonadales</taxon>
        <taxon>Pseudoalteromonadaceae</taxon>
        <taxon>Pseudoalteromonas</taxon>
    </lineage>
</organism>
<sequence>MIESAEEFVRLRMSEKQAEYTRAAHDEASLEVWIKVIENYPDMAVWVAQNKTIPYEILELLADHSENRVRSMVASKNKLKEPLMLKLAVDTDEAVRMSIVRHKKATLKVLTLLLNDTWCEISDKASERIHNGSHK</sequence>
<dbReference type="InterPro" id="IPR011989">
    <property type="entry name" value="ARM-like"/>
</dbReference>
<gene>
    <name evidence="1" type="ORF">CWB98_07580</name>
</gene>
<reference evidence="2" key="2">
    <citation type="submission" date="2019-06" db="EMBL/GenBank/DDBJ databases">
        <title>Co-occurence of chitin degradation, pigmentation and bioactivity in marine Pseudoalteromonas.</title>
        <authorList>
            <person name="Sonnenschein E.C."/>
            <person name="Bech P.K."/>
        </authorList>
    </citation>
    <scope>NUCLEOTIDE SEQUENCE [LARGE SCALE GENOMIC DNA]</scope>
    <source>
        <strain evidence="2">S2599</strain>
    </source>
</reference>
<comment type="caution">
    <text evidence="1">The sequence shown here is derived from an EMBL/GenBank/DDBJ whole genome shotgun (WGS) entry which is preliminary data.</text>
</comment>
<reference evidence="1 2" key="1">
    <citation type="submission" date="2018-01" db="EMBL/GenBank/DDBJ databases">
        <authorList>
            <person name="Paulsen S."/>
            <person name="Gram L.K."/>
        </authorList>
    </citation>
    <scope>NUCLEOTIDE SEQUENCE [LARGE SCALE GENOMIC DNA]</scope>
    <source>
        <strain evidence="1 2">S2599</strain>
    </source>
</reference>
<dbReference type="InterPro" id="IPR016024">
    <property type="entry name" value="ARM-type_fold"/>
</dbReference>
<dbReference type="SUPFAM" id="SSF48371">
    <property type="entry name" value="ARM repeat"/>
    <property type="match status" value="1"/>
</dbReference>
<dbReference type="RefSeq" id="WP_138544290.1">
    <property type="nucleotide sequence ID" value="NZ_PNCJ01000011.1"/>
</dbReference>
<dbReference type="OrthoDB" id="9132361at2"/>
<dbReference type="EMBL" id="PNCJ01000011">
    <property type="protein sequence ID" value="TMP38170.1"/>
    <property type="molecule type" value="Genomic_DNA"/>
</dbReference>
<protein>
    <recommendedName>
        <fullName evidence="3">HEAT repeat domain-containing protein</fullName>
    </recommendedName>
</protein>
<dbReference type="Proteomes" id="UP000306719">
    <property type="component" value="Unassembled WGS sequence"/>
</dbReference>
<dbReference type="AlphaFoldDB" id="A0A5S3X1P7"/>